<reference evidence="1" key="1">
    <citation type="submission" date="2020-11" db="EMBL/GenBank/DDBJ databases">
        <title>Carbohydrate-dependent, anaerobic sulfur respiration: A novel catabolism in halophilic archaea.</title>
        <authorList>
            <person name="Sorokin D.Y."/>
            <person name="Messina E."/>
            <person name="Smedile F."/>
            <person name="La Cono V."/>
            <person name="Hallsworth J.E."/>
            <person name="Yakimov M.M."/>
        </authorList>
    </citation>
    <scope>NUCLEOTIDE SEQUENCE</scope>
    <source>
        <strain evidence="1">HSR12-1</strain>
    </source>
</reference>
<dbReference type="EMBL" id="CP064787">
    <property type="protein sequence ID" value="QSG06452.1"/>
    <property type="molecule type" value="Genomic_DNA"/>
</dbReference>
<proteinExistence type="predicted"/>
<gene>
    <name evidence="1" type="ORF">HSR121_2121</name>
</gene>
<organism evidence="1 2">
    <name type="scientific">Halapricum desulfuricans</name>
    <dbReference type="NCBI Taxonomy" id="2841257"/>
    <lineage>
        <taxon>Archaea</taxon>
        <taxon>Methanobacteriati</taxon>
        <taxon>Methanobacteriota</taxon>
        <taxon>Stenosarchaea group</taxon>
        <taxon>Halobacteria</taxon>
        <taxon>Halobacteriales</taxon>
        <taxon>Haloarculaceae</taxon>
        <taxon>Halapricum</taxon>
    </lineage>
</organism>
<dbReference type="GeneID" id="68855687"/>
<dbReference type="InterPro" id="IPR036388">
    <property type="entry name" value="WH-like_DNA-bd_sf"/>
</dbReference>
<protein>
    <submittedName>
        <fullName evidence="1">PhiH1 repressor family protein, contains HTH domain</fullName>
    </submittedName>
</protein>
<dbReference type="InterPro" id="IPR025855">
    <property type="entry name" value="Replic_Relax"/>
</dbReference>
<dbReference type="RefSeq" id="WP_229112912.1">
    <property type="nucleotide sequence ID" value="NZ_CP064787.1"/>
</dbReference>
<evidence type="ECO:0000313" key="2">
    <source>
        <dbReference type="Proteomes" id="UP000663525"/>
    </source>
</evidence>
<accession>A0A897N0J1</accession>
<evidence type="ECO:0000313" key="1">
    <source>
        <dbReference type="EMBL" id="QSG06452.1"/>
    </source>
</evidence>
<dbReference type="Pfam" id="PF13814">
    <property type="entry name" value="Replic_Relax"/>
    <property type="match status" value="1"/>
</dbReference>
<dbReference type="Proteomes" id="UP000663525">
    <property type="component" value="Chromosome"/>
</dbReference>
<sequence>MKREDERIMEFLEEEGLSTASLISREVFESVSTGHVRERLHMLAGAELVDSLTRDRTHWELTQAGQWYLDGDLDAENQPRPRLGRVLRND</sequence>
<dbReference type="AlphaFoldDB" id="A0A897N0J1"/>
<dbReference type="Gene3D" id="1.10.10.10">
    <property type="entry name" value="Winged helix-like DNA-binding domain superfamily/Winged helix DNA-binding domain"/>
    <property type="match status" value="1"/>
</dbReference>
<name>A0A897N0J1_9EURY</name>